<dbReference type="SUPFAM" id="SSF54523">
    <property type="entry name" value="Pili subunits"/>
    <property type="match status" value="1"/>
</dbReference>
<dbReference type="GO" id="GO:0009279">
    <property type="term" value="C:cell outer membrane"/>
    <property type="evidence" value="ECO:0007669"/>
    <property type="project" value="UniProtKB-SubCell"/>
</dbReference>
<evidence type="ECO:0000256" key="2">
    <source>
        <dbReference type="ARBA" id="ARBA00004442"/>
    </source>
</evidence>
<dbReference type="GO" id="GO:0009986">
    <property type="term" value="C:cell surface"/>
    <property type="evidence" value="ECO:0007669"/>
    <property type="project" value="UniProtKB-SubCell"/>
</dbReference>
<evidence type="ECO:0000256" key="3">
    <source>
        <dbReference type="ARBA" id="ARBA00022452"/>
    </source>
</evidence>
<reference evidence="10 11" key="1">
    <citation type="submission" date="2019-06" db="EMBL/GenBank/DDBJ databases">
        <title>Whole genome shotgun sequence of Vibrio comitans NBRC 102076.</title>
        <authorList>
            <person name="Hosoyama A."/>
            <person name="Uohara A."/>
            <person name="Ohji S."/>
            <person name="Ichikawa N."/>
        </authorList>
    </citation>
    <scope>NUCLEOTIDE SEQUENCE [LARGE SCALE GENOMIC DNA]</scope>
    <source>
        <strain evidence="10 11">NBRC 102076</strain>
    </source>
</reference>
<dbReference type="AlphaFoldDB" id="A0A4Y3IL44"/>
<evidence type="ECO:0000256" key="6">
    <source>
        <dbReference type="ARBA" id="ARBA00023136"/>
    </source>
</evidence>
<evidence type="ECO:0000313" key="11">
    <source>
        <dbReference type="Proteomes" id="UP000318242"/>
    </source>
</evidence>
<proteinExistence type="predicted"/>
<feature type="chain" id="PRO_5021502975" description="Trimeric autotransporter adhesin YadA-like C-terminal membrane anchor domain-containing protein" evidence="8">
    <location>
        <begin position="21"/>
        <end position="482"/>
    </location>
</feature>
<organism evidence="10 11">
    <name type="scientific">Vibrio comitans NBRC 102076</name>
    <dbReference type="NCBI Taxonomy" id="1219078"/>
    <lineage>
        <taxon>Bacteria</taxon>
        <taxon>Pseudomonadati</taxon>
        <taxon>Pseudomonadota</taxon>
        <taxon>Gammaproteobacteria</taxon>
        <taxon>Vibrionales</taxon>
        <taxon>Vibrionaceae</taxon>
        <taxon>Vibrio</taxon>
    </lineage>
</organism>
<sequence>MKKAILATVITSMFASSAMADVLSQVDSNKAAFNAPGVHNVVQGVNKNYNTTLDNRTAISNVGTTAIKNKDAITLNTLAIESHRERLAALEVHTTENSNSVKSVKDELANTQAAVGHNTAELFEANERISQISSSTSSLKPQVEMNTHDIGALADIVGVGTGSSGVLDSIKKTQRTAEDAQYSANQNTTDIADNSNRIGTNHGLIADNAKEIKANMDYTSSVELNTMTNAQDIQATTDYVAHVEENTVVNAHDIQANTDYVASVEANTITNAQDIQATTDYVAHVEENTVVNAHDIQANTDYVSSVEANTVTNAQDIQANTDYVAHVEENTVVNAHDIQANKVNTTTNSKRIDTQNSAIDANYGRTRANQAHIADNSNRIAQNESDIAQNKTDIQDLRSAFEEQAKVMDGAMAQGIATSSLVMPYNVGKISTTVALGHSGEANAIAGGVGVRFTENFTARSNIAYDTGSENVSIGAGVGYEW</sequence>
<dbReference type="Gene3D" id="3.30.1300.30">
    <property type="entry name" value="GSPII I/J protein-like"/>
    <property type="match status" value="1"/>
</dbReference>
<keyword evidence="5 8" id="KW-0732">Signal</keyword>
<dbReference type="InterPro" id="IPR005594">
    <property type="entry name" value="YadA_C"/>
</dbReference>
<keyword evidence="4" id="KW-0812">Transmembrane</keyword>
<keyword evidence="3" id="KW-1134">Transmembrane beta strand</keyword>
<evidence type="ECO:0000256" key="1">
    <source>
        <dbReference type="ARBA" id="ARBA00004241"/>
    </source>
</evidence>
<keyword evidence="7" id="KW-0998">Cell outer membrane</keyword>
<dbReference type="RefSeq" id="WP_141269766.1">
    <property type="nucleotide sequence ID" value="NZ_BJLH01000003.1"/>
</dbReference>
<name>A0A4Y3IL44_9VIBR</name>
<feature type="domain" description="Trimeric autotransporter adhesin YadA-like C-terminal membrane anchor" evidence="9">
    <location>
        <begin position="424"/>
        <end position="482"/>
    </location>
</feature>
<keyword evidence="11" id="KW-1185">Reference proteome</keyword>
<comment type="caution">
    <text evidence="10">The sequence shown here is derived from an EMBL/GenBank/DDBJ whole genome shotgun (WGS) entry which is preliminary data.</text>
</comment>
<gene>
    <name evidence="10" type="ORF">VCO01S_09150</name>
</gene>
<evidence type="ECO:0000256" key="4">
    <source>
        <dbReference type="ARBA" id="ARBA00022692"/>
    </source>
</evidence>
<feature type="signal peptide" evidence="8">
    <location>
        <begin position="1"/>
        <end position="20"/>
    </location>
</feature>
<dbReference type="Proteomes" id="UP000318242">
    <property type="component" value="Unassembled WGS sequence"/>
</dbReference>
<keyword evidence="6" id="KW-0472">Membrane</keyword>
<dbReference type="EMBL" id="BJLH01000003">
    <property type="protein sequence ID" value="GEA59722.1"/>
    <property type="molecule type" value="Genomic_DNA"/>
</dbReference>
<accession>A0A4Y3IL44</accession>
<comment type="subcellular location">
    <subcellularLocation>
        <location evidence="2">Cell outer membrane</location>
    </subcellularLocation>
    <subcellularLocation>
        <location evidence="1">Cell surface</location>
    </subcellularLocation>
</comment>
<evidence type="ECO:0000256" key="5">
    <source>
        <dbReference type="ARBA" id="ARBA00022729"/>
    </source>
</evidence>
<evidence type="ECO:0000256" key="7">
    <source>
        <dbReference type="ARBA" id="ARBA00023237"/>
    </source>
</evidence>
<evidence type="ECO:0000259" key="9">
    <source>
        <dbReference type="Pfam" id="PF03895"/>
    </source>
</evidence>
<dbReference type="Pfam" id="PF03895">
    <property type="entry name" value="YadA_anchor"/>
    <property type="match status" value="1"/>
</dbReference>
<evidence type="ECO:0000313" key="10">
    <source>
        <dbReference type="EMBL" id="GEA59722.1"/>
    </source>
</evidence>
<protein>
    <recommendedName>
        <fullName evidence="9">Trimeric autotransporter adhesin YadA-like C-terminal membrane anchor domain-containing protein</fullName>
    </recommendedName>
</protein>
<dbReference type="InterPro" id="IPR045584">
    <property type="entry name" value="Pilin-like"/>
</dbReference>
<dbReference type="OrthoDB" id="5906247at2"/>
<evidence type="ECO:0000256" key="8">
    <source>
        <dbReference type="SAM" id="SignalP"/>
    </source>
</evidence>